<proteinExistence type="predicted"/>
<name>A0A1H9ER48_9LACT</name>
<dbReference type="PANTHER" id="PTHR35333">
    <property type="entry name" value="BETA-LACTAMASE"/>
    <property type="match status" value="1"/>
</dbReference>
<dbReference type="Gene3D" id="3.40.710.10">
    <property type="entry name" value="DD-peptidase/beta-lactamase superfamily"/>
    <property type="match status" value="1"/>
</dbReference>
<dbReference type="InterPro" id="IPR012338">
    <property type="entry name" value="Beta-lactam/transpept-like"/>
</dbReference>
<dbReference type="GO" id="GO:0008800">
    <property type="term" value="F:beta-lactamase activity"/>
    <property type="evidence" value="ECO:0007669"/>
    <property type="project" value="InterPro"/>
</dbReference>
<evidence type="ECO:0000313" key="2">
    <source>
        <dbReference type="EMBL" id="SEQ27478.1"/>
    </source>
</evidence>
<evidence type="ECO:0000313" key="3">
    <source>
        <dbReference type="Proteomes" id="UP000198833"/>
    </source>
</evidence>
<dbReference type="SUPFAM" id="SSF56601">
    <property type="entry name" value="beta-lactamase/transpeptidase-like"/>
    <property type="match status" value="1"/>
</dbReference>
<organism evidence="2 3">
    <name type="scientific">Ignavigranum ruoffiae</name>
    <dbReference type="NCBI Taxonomy" id="89093"/>
    <lineage>
        <taxon>Bacteria</taxon>
        <taxon>Bacillati</taxon>
        <taxon>Bacillota</taxon>
        <taxon>Bacilli</taxon>
        <taxon>Lactobacillales</taxon>
        <taxon>Aerococcaceae</taxon>
        <taxon>Ignavigranum</taxon>
    </lineage>
</organism>
<dbReference type="PANTHER" id="PTHR35333:SF3">
    <property type="entry name" value="BETA-LACTAMASE-TYPE TRANSPEPTIDASE FOLD CONTAINING PROTEIN"/>
    <property type="match status" value="1"/>
</dbReference>
<evidence type="ECO:0000259" key="1">
    <source>
        <dbReference type="Pfam" id="PF13354"/>
    </source>
</evidence>
<reference evidence="2 3" key="1">
    <citation type="submission" date="2016-10" db="EMBL/GenBank/DDBJ databases">
        <authorList>
            <person name="de Groot N.N."/>
        </authorList>
    </citation>
    <scope>NUCLEOTIDE SEQUENCE [LARGE SCALE GENOMIC DNA]</scope>
    <source>
        <strain evidence="2 3">DSM 15695</strain>
    </source>
</reference>
<gene>
    <name evidence="2" type="ORF">SAMN04488558_10796</name>
</gene>
<dbReference type="InterPro" id="IPR000871">
    <property type="entry name" value="Beta-lactam_class-A"/>
</dbReference>
<dbReference type="Pfam" id="PF13354">
    <property type="entry name" value="Beta-lactamase2"/>
    <property type="match status" value="1"/>
</dbReference>
<dbReference type="GO" id="GO:0030655">
    <property type="term" value="P:beta-lactam antibiotic catabolic process"/>
    <property type="evidence" value="ECO:0007669"/>
    <property type="project" value="InterPro"/>
</dbReference>
<feature type="domain" description="Beta-lactamase class A catalytic" evidence="1">
    <location>
        <begin position="121"/>
        <end position="321"/>
    </location>
</feature>
<accession>A0A1H9ER48</accession>
<keyword evidence="3" id="KW-1185">Reference proteome</keyword>
<protein>
    <submittedName>
        <fullName evidence="2">Beta-lactamase enzyme family protein</fullName>
    </submittedName>
</protein>
<dbReference type="InterPro" id="IPR045155">
    <property type="entry name" value="Beta-lactam_cat"/>
</dbReference>
<dbReference type="GO" id="GO:0046677">
    <property type="term" value="P:response to antibiotic"/>
    <property type="evidence" value="ECO:0007669"/>
    <property type="project" value="InterPro"/>
</dbReference>
<dbReference type="Proteomes" id="UP000198833">
    <property type="component" value="Unassembled WGS sequence"/>
</dbReference>
<dbReference type="EMBL" id="FOEN01000007">
    <property type="protein sequence ID" value="SEQ27478.1"/>
    <property type="molecule type" value="Genomic_DNA"/>
</dbReference>
<sequence length="350" mass="39945">MTKFIWKGENVVSKIQKMILALTLVLIILASSLVLGLTKQTRRQELATRQAIEESIQESVQAIKEAEQKELAKFDYPSDIYDKELLKKNQLQVLATDQFSSVDQVIEKVLTDYHIDTNAVSIVYQDYVTGEAYRLNADQYRIAASTIKPIYAMLFLDLVDRGVYQLDTEFPYSASYHADGAGSITNGQPQASYSLKDLMAEMIIYSDNTATNMLYSIYNGQVQPILQAVAQRMNLQDLPGDFYVDNYITAEALSQALTAISQETKYEYLLTLMKEEKERQLFTSYVKQGMANKFGRINQYVHDAGIYYENDQAQYSLVVMTENLIDADQVLAELNLRVNEWHRSQVQSQE</sequence>
<dbReference type="STRING" id="89093.SAMN04488558_10796"/>
<dbReference type="AlphaFoldDB" id="A0A1H9ER48"/>